<dbReference type="GO" id="GO:0006284">
    <property type="term" value="P:base-excision repair"/>
    <property type="evidence" value="ECO:0007669"/>
    <property type="project" value="InterPro"/>
</dbReference>
<keyword evidence="4 5" id="KW-0234">DNA repair</keyword>
<sequence length="202" mass="22005">MDIRPLSRSELPVPAAGLARWLIGKTLVREHRRGRMSGRIVETEAYVVGDASGHAYIGKTNRNASLFLERGHAYVYFVYGCWYSLNVSAGRAGIGTGVLLRALEPLEGIALMSRHRLGVREQDLARGPGNLATALNITRALDGHDLCAGGPLWLGDAVRPRGRLGSSTRIGISRETHRVLRFFEEGNRSVSGPRNPARVTPA</sequence>
<dbReference type="Pfam" id="PF02245">
    <property type="entry name" value="Pur_DNA_glyco"/>
    <property type="match status" value="1"/>
</dbReference>
<dbReference type="GO" id="GO:0003677">
    <property type="term" value="F:DNA binding"/>
    <property type="evidence" value="ECO:0007669"/>
    <property type="project" value="InterPro"/>
</dbReference>
<evidence type="ECO:0000256" key="4">
    <source>
        <dbReference type="ARBA" id="ARBA00023204"/>
    </source>
</evidence>
<keyword evidence="7" id="KW-1185">Reference proteome</keyword>
<dbReference type="InterPro" id="IPR036995">
    <property type="entry name" value="MPG_sf"/>
</dbReference>
<proteinExistence type="inferred from homology"/>
<accession>A0A512NM95</accession>
<dbReference type="PANTHER" id="PTHR10429:SF0">
    <property type="entry name" value="DNA-3-METHYLADENINE GLYCOSYLASE"/>
    <property type="match status" value="1"/>
</dbReference>
<dbReference type="AlphaFoldDB" id="A0A512NM95"/>
<dbReference type="OrthoDB" id="9794313at2"/>
<dbReference type="InterPro" id="IPR003180">
    <property type="entry name" value="MPG"/>
</dbReference>
<keyword evidence="3 5" id="KW-0378">Hydrolase</keyword>
<gene>
    <name evidence="6" type="ORF">RSO01_72320</name>
</gene>
<keyword evidence="2 5" id="KW-0227">DNA damage</keyword>
<comment type="caution">
    <text evidence="6">The sequence shown here is derived from an EMBL/GenBank/DDBJ whole genome shotgun (WGS) entry which is preliminary data.</text>
</comment>
<dbReference type="HAMAP" id="MF_00527">
    <property type="entry name" value="3MGH"/>
    <property type="match status" value="1"/>
</dbReference>
<evidence type="ECO:0000256" key="5">
    <source>
        <dbReference type="HAMAP-Rule" id="MF_00527"/>
    </source>
</evidence>
<dbReference type="Proteomes" id="UP000321058">
    <property type="component" value="Unassembled WGS sequence"/>
</dbReference>
<dbReference type="CDD" id="cd00540">
    <property type="entry name" value="AAG"/>
    <property type="match status" value="1"/>
</dbReference>
<comment type="similarity">
    <text evidence="1 5">Belongs to the DNA glycosylase MPG family.</text>
</comment>
<dbReference type="EC" id="3.2.2.-" evidence="5"/>
<name>A0A512NM95_9HYPH</name>
<evidence type="ECO:0000313" key="6">
    <source>
        <dbReference type="EMBL" id="GEP60066.1"/>
    </source>
</evidence>
<evidence type="ECO:0000256" key="1">
    <source>
        <dbReference type="ARBA" id="ARBA00009232"/>
    </source>
</evidence>
<protein>
    <recommendedName>
        <fullName evidence="5">Putative 3-methyladenine DNA glycosylase</fullName>
        <ecNumber evidence="5">3.2.2.-</ecNumber>
    </recommendedName>
</protein>
<dbReference type="Gene3D" id="3.10.300.10">
    <property type="entry name" value="Methylpurine-DNA glycosylase (MPG)"/>
    <property type="match status" value="1"/>
</dbReference>
<dbReference type="SUPFAM" id="SSF50486">
    <property type="entry name" value="FMT C-terminal domain-like"/>
    <property type="match status" value="1"/>
</dbReference>
<evidence type="ECO:0000256" key="3">
    <source>
        <dbReference type="ARBA" id="ARBA00022801"/>
    </source>
</evidence>
<reference evidence="6 7" key="1">
    <citation type="submission" date="2019-07" db="EMBL/GenBank/DDBJ databases">
        <title>Whole genome shotgun sequence of Reyranella soli NBRC 108950.</title>
        <authorList>
            <person name="Hosoyama A."/>
            <person name="Uohara A."/>
            <person name="Ohji S."/>
            <person name="Ichikawa N."/>
        </authorList>
    </citation>
    <scope>NUCLEOTIDE SEQUENCE [LARGE SCALE GENOMIC DNA]</scope>
    <source>
        <strain evidence="6 7">NBRC 108950</strain>
    </source>
</reference>
<evidence type="ECO:0000313" key="7">
    <source>
        <dbReference type="Proteomes" id="UP000321058"/>
    </source>
</evidence>
<dbReference type="PANTHER" id="PTHR10429">
    <property type="entry name" value="DNA-3-METHYLADENINE GLYCOSYLASE"/>
    <property type="match status" value="1"/>
</dbReference>
<evidence type="ECO:0000256" key="2">
    <source>
        <dbReference type="ARBA" id="ARBA00022763"/>
    </source>
</evidence>
<dbReference type="GO" id="GO:0003905">
    <property type="term" value="F:alkylbase DNA N-glycosylase activity"/>
    <property type="evidence" value="ECO:0007669"/>
    <property type="project" value="InterPro"/>
</dbReference>
<organism evidence="6 7">
    <name type="scientific">Reyranella soli</name>
    <dbReference type="NCBI Taxonomy" id="1230389"/>
    <lineage>
        <taxon>Bacteria</taxon>
        <taxon>Pseudomonadati</taxon>
        <taxon>Pseudomonadota</taxon>
        <taxon>Alphaproteobacteria</taxon>
        <taxon>Hyphomicrobiales</taxon>
        <taxon>Reyranellaceae</taxon>
        <taxon>Reyranella</taxon>
    </lineage>
</organism>
<dbReference type="NCBIfam" id="TIGR00567">
    <property type="entry name" value="3mg"/>
    <property type="match status" value="1"/>
</dbReference>
<dbReference type="EMBL" id="BKAJ01000149">
    <property type="protein sequence ID" value="GEP60066.1"/>
    <property type="molecule type" value="Genomic_DNA"/>
</dbReference>
<dbReference type="InterPro" id="IPR011034">
    <property type="entry name" value="Formyl_transferase-like_C_sf"/>
</dbReference>